<name>A0ABR2SPB6_9ROSI</name>
<comment type="caution">
    <text evidence="1">The sequence shown here is derived from an EMBL/GenBank/DDBJ whole genome shotgun (WGS) entry which is preliminary data.</text>
</comment>
<reference evidence="1 2" key="1">
    <citation type="journal article" date="2024" name="G3 (Bethesda)">
        <title>Genome assembly of Hibiscus sabdariffa L. provides insights into metabolisms of medicinal natural products.</title>
        <authorList>
            <person name="Kim T."/>
        </authorList>
    </citation>
    <scope>NUCLEOTIDE SEQUENCE [LARGE SCALE GENOMIC DNA]</scope>
    <source>
        <strain evidence="1">TK-2024</strain>
        <tissue evidence="1">Old leaves</tissue>
    </source>
</reference>
<keyword evidence="2" id="KW-1185">Reference proteome</keyword>
<evidence type="ECO:0008006" key="3">
    <source>
        <dbReference type="Google" id="ProtNLM"/>
    </source>
</evidence>
<gene>
    <name evidence="1" type="ORF">V6N11_066836</name>
</gene>
<evidence type="ECO:0000313" key="1">
    <source>
        <dbReference type="EMBL" id="KAK9026987.1"/>
    </source>
</evidence>
<organism evidence="1 2">
    <name type="scientific">Hibiscus sabdariffa</name>
    <name type="common">roselle</name>
    <dbReference type="NCBI Taxonomy" id="183260"/>
    <lineage>
        <taxon>Eukaryota</taxon>
        <taxon>Viridiplantae</taxon>
        <taxon>Streptophyta</taxon>
        <taxon>Embryophyta</taxon>
        <taxon>Tracheophyta</taxon>
        <taxon>Spermatophyta</taxon>
        <taxon>Magnoliopsida</taxon>
        <taxon>eudicotyledons</taxon>
        <taxon>Gunneridae</taxon>
        <taxon>Pentapetalae</taxon>
        <taxon>rosids</taxon>
        <taxon>malvids</taxon>
        <taxon>Malvales</taxon>
        <taxon>Malvaceae</taxon>
        <taxon>Malvoideae</taxon>
        <taxon>Hibiscus</taxon>
    </lineage>
</organism>
<proteinExistence type="predicted"/>
<evidence type="ECO:0000313" key="2">
    <source>
        <dbReference type="Proteomes" id="UP001396334"/>
    </source>
</evidence>
<accession>A0ABR2SPB6</accession>
<protein>
    <recommendedName>
        <fullName evidence="3">DUF4283 domain-containing protein</fullName>
    </recommendedName>
</protein>
<sequence>MQVSGPMILFMFSYVETHRKIMNSRVLLQWFEYVLDWSSDIKMKSRRVWLSVSGIPVQAWSRDTFTNIARAWDSSVRLDHLTSEPTSFERTRILIDTDQVGNQMYEVRV</sequence>
<dbReference type="EMBL" id="JBBPBN010000012">
    <property type="protein sequence ID" value="KAK9026987.1"/>
    <property type="molecule type" value="Genomic_DNA"/>
</dbReference>
<dbReference type="Proteomes" id="UP001396334">
    <property type="component" value="Unassembled WGS sequence"/>
</dbReference>